<feature type="compositionally biased region" description="Polar residues" evidence="1">
    <location>
        <begin position="176"/>
        <end position="194"/>
    </location>
</feature>
<evidence type="ECO:0000313" key="2">
    <source>
        <dbReference type="EMBL" id="WVZ15650.1"/>
    </source>
</evidence>
<accession>A0AAQ3NTP3</accession>
<keyword evidence="3" id="KW-1185">Reference proteome</keyword>
<sequence length="194" mass="21750">MHRVSVFLILGSDKYHAWVNAEFLLEKCVVGTLDESQEPSDPTPTSQLACIVPVALELRPPLTTNGQRGATKFAVYLRGVLGLLIKRKKYLEGYDGVFEPGILGQTGHVELVDVKPGPVGPETEPEDEGDEAQNEKEAQECGTYDFGERETDVDGYRHLFQCMDIFFINTEHTNDRTQQQTTETSTNIPTRYQQ</sequence>
<organism evidence="2 3">
    <name type="scientific">Vigna mungo</name>
    <name type="common">Black gram</name>
    <name type="synonym">Phaseolus mungo</name>
    <dbReference type="NCBI Taxonomy" id="3915"/>
    <lineage>
        <taxon>Eukaryota</taxon>
        <taxon>Viridiplantae</taxon>
        <taxon>Streptophyta</taxon>
        <taxon>Embryophyta</taxon>
        <taxon>Tracheophyta</taxon>
        <taxon>Spermatophyta</taxon>
        <taxon>Magnoliopsida</taxon>
        <taxon>eudicotyledons</taxon>
        <taxon>Gunneridae</taxon>
        <taxon>Pentapetalae</taxon>
        <taxon>rosids</taxon>
        <taxon>fabids</taxon>
        <taxon>Fabales</taxon>
        <taxon>Fabaceae</taxon>
        <taxon>Papilionoideae</taxon>
        <taxon>50 kb inversion clade</taxon>
        <taxon>NPAAA clade</taxon>
        <taxon>indigoferoid/millettioid clade</taxon>
        <taxon>Phaseoleae</taxon>
        <taxon>Vigna</taxon>
    </lineage>
</organism>
<gene>
    <name evidence="2" type="ORF">V8G54_013216</name>
</gene>
<feature type="compositionally biased region" description="Acidic residues" evidence="1">
    <location>
        <begin position="123"/>
        <end position="132"/>
    </location>
</feature>
<feature type="region of interest" description="Disordered" evidence="1">
    <location>
        <begin position="174"/>
        <end position="194"/>
    </location>
</feature>
<evidence type="ECO:0000313" key="3">
    <source>
        <dbReference type="Proteomes" id="UP001374535"/>
    </source>
</evidence>
<feature type="region of interest" description="Disordered" evidence="1">
    <location>
        <begin position="115"/>
        <end position="139"/>
    </location>
</feature>
<dbReference type="Proteomes" id="UP001374535">
    <property type="component" value="Chromosome 4"/>
</dbReference>
<evidence type="ECO:0000256" key="1">
    <source>
        <dbReference type="SAM" id="MobiDB-lite"/>
    </source>
</evidence>
<dbReference type="EMBL" id="CP144697">
    <property type="protein sequence ID" value="WVZ15650.1"/>
    <property type="molecule type" value="Genomic_DNA"/>
</dbReference>
<name>A0AAQ3NTP3_VIGMU</name>
<proteinExistence type="predicted"/>
<protein>
    <submittedName>
        <fullName evidence="2">Uncharacterized protein</fullName>
    </submittedName>
</protein>
<reference evidence="2 3" key="1">
    <citation type="journal article" date="2023" name="Life. Sci Alliance">
        <title>Evolutionary insights into 3D genome organization and epigenetic landscape of Vigna mungo.</title>
        <authorList>
            <person name="Junaid A."/>
            <person name="Singh B."/>
            <person name="Bhatia S."/>
        </authorList>
    </citation>
    <scope>NUCLEOTIDE SEQUENCE [LARGE SCALE GENOMIC DNA]</scope>
    <source>
        <strain evidence="2">Urdbean</strain>
    </source>
</reference>
<dbReference type="AlphaFoldDB" id="A0AAQ3NTP3"/>